<dbReference type="Proteomes" id="UP000076532">
    <property type="component" value="Unassembled WGS sequence"/>
</dbReference>
<evidence type="ECO:0000256" key="1">
    <source>
        <dbReference type="SAM" id="MobiDB-lite"/>
    </source>
</evidence>
<name>A0A166KGM4_9AGAM</name>
<accession>A0A166KGM4</accession>
<evidence type="ECO:0000313" key="2">
    <source>
        <dbReference type="EMBL" id="KZP21886.1"/>
    </source>
</evidence>
<keyword evidence="3" id="KW-1185">Reference proteome</keyword>
<gene>
    <name evidence="2" type="ORF">FIBSPDRAFT_931453</name>
</gene>
<feature type="region of interest" description="Disordered" evidence="1">
    <location>
        <begin position="244"/>
        <end position="266"/>
    </location>
</feature>
<evidence type="ECO:0000313" key="3">
    <source>
        <dbReference type="Proteomes" id="UP000076532"/>
    </source>
</evidence>
<reference evidence="2 3" key="1">
    <citation type="journal article" date="2016" name="Mol. Biol. Evol.">
        <title>Comparative Genomics of Early-Diverging Mushroom-Forming Fungi Provides Insights into the Origins of Lignocellulose Decay Capabilities.</title>
        <authorList>
            <person name="Nagy L.G."/>
            <person name="Riley R."/>
            <person name="Tritt A."/>
            <person name="Adam C."/>
            <person name="Daum C."/>
            <person name="Floudas D."/>
            <person name="Sun H."/>
            <person name="Yadav J.S."/>
            <person name="Pangilinan J."/>
            <person name="Larsson K.H."/>
            <person name="Matsuura K."/>
            <person name="Barry K."/>
            <person name="Labutti K."/>
            <person name="Kuo R."/>
            <person name="Ohm R.A."/>
            <person name="Bhattacharya S.S."/>
            <person name="Shirouzu T."/>
            <person name="Yoshinaga Y."/>
            <person name="Martin F.M."/>
            <person name="Grigoriev I.V."/>
            <person name="Hibbett D.S."/>
        </authorList>
    </citation>
    <scope>NUCLEOTIDE SEQUENCE [LARGE SCALE GENOMIC DNA]</scope>
    <source>
        <strain evidence="2 3">CBS 109695</strain>
    </source>
</reference>
<dbReference type="AlphaFoldDB" id="A0A166KGM4"/>
<dbReference type="EMBL" id="KV417544">
    <property type="protein sequence ID" value="KZP21886.1"/>
    <property type="molecule type" value="Genomic_DNA"/>
</dbReference>
<protein>
    <submittedName>
        <fullName evidence="2">Uncharacterized protein</fullName>
    </submittedName>
</protein>
<organism evidence="2 3">
    <name type="scientific">Athelia psychrophila</name>
    <dbReference type="NCBI Taxonomy" id="1759441"/>
    <lineage>
        <taxon>Eukaryota</taxon>
        <taxon>Fungi</taxon>
        <taxon>Dikarya</taxon>
        <taxon>Basidiomycota</taxon>
        <taxon>Agaricomycotina</taxon>
        <taxon>Agaricomycetes</taxon>
        <taxon>Agaricomycetidae</taxon>
        <taxon>Atheliales</taxon>
        <taxon>Atheliaceae</taxon>
        <taxon>Athelia</taxon>
    </lineage>
</organism>
<proteinExistence type="predicted"/>
<sequence>MYPDKLDKRSDARVKWGRGKSVRCGEGHKNNTGQRMKGMICRDDADMKKCMVRFWMKREWEREWEREWDQEKQRNMEKANYGEDENVSAGRRKRVSEKWGEHMYAGITHQTSSCDFAIDIRRLRMLDQTNPLGATQKPHDEVLSAPIGLVLSIAKGVPWLATQTDTQTYPGDHGVLAGPVDRVLHYLWAGETLRDDGRVSGVRRKNSSRGGIQRATIWRPQRRAHPASISVLTLTLSVHIAASPTPPANPCNRETPMPDLPSESASDVRGGILGKVKEDEGWACTGSGGGGTSTIVMGGDEDVVDAEALEFEVDERLVMTALEANQDAVQLGYIGTYKVQSECLDQEPISTPEDPSWRRIPVRLCFFRGRGF</sequence>